<dbReference type="InterPro" id="IPR036520">
    <property type="entry name" value="UPF0759_sf"/>
</dbReference>
<reference evidence="1" key="1">
    <citation type="submission" date="2018-06" db="EMBL/GenBank/DDBJ databases">
        <authorList>
            <person name="Zhirakovskaya E."/>
        </authorList>
    </citation>
    <scope>NUCLEOTIDE SEQUENCE</scope>
</reference>
<proteinExistence type="predicted"/>
<name>A0A3B0XAT0_9ZZZZ</name>
<protein>
    <recommendedName>
        <fullName evidence="2">DUF72 domain-containing protein</fullName>
    </recommendedName>
</protein>
<organism evidence="1">
    <name type="scientific">hydrothermal vent metagenome</name>
    <dbReference type="NCBI Taxonomy" id="652676"/>
    <lineage>
        <taxon>unclassified sequences</taxon>
        <taxon>metagenomes</taxon>
        <taxon>ecological metagenomes</taxon>
    </lineage>
</organism>
<gene>
    <name evidence="1" type="ORF">MNBD_GAMMA11-2353</name>
</gene>
<dbReference type="AlphaFoldDB" id="A0A3B0XAT0"/>
<evidence type="ECO:0008006" key="2">
    <source>
        <dbReference type="Google" id="ProtNLM"/>
    </source>
</evidence>
<dbReference type="EMBL" id="UOFG01000249">
    <property type="protein sequence ID" value="VAW65415.1"/>
    <property type="molecule type" value="Genomic_DNA"/>
</dbReference>
<dbReference type="Gene3D" id="3.20.20.410">
    <property type="entry name" value="Protein of unknown function UPF0759"/>
    <property type="match status" value="1"/>
</dbReference>
<sequence length="180" mass="20282">MKENNHSVRYEPSQVNGESIKLGSCGWNHGHWLASFYPDDLPPDWRLSYYANEFSAVLLAESQWRGELMSLEEWAFDVDESFRFFLQCSTPLAPAEQQKAIEVLGNKLGAIVSTATSSTGVEIDKAASVAVIRMASQDIRGWRIWLEQHSGSLQAIFLNDESLSYQQMSDFKALLELMGL</sequence>
<dbReference type="SUPFAM" id="SSF117396">
    <property type="entry name" value="TM1631-like"/>
    <property type="match status" value="1"/>
</dbReference>
<evidence type="ECO:0000313" key="1">
    <source>
        <dbReference type="EMBL" id="VAW65415.1"/>
    </source>
</evidence>
<accession>A0A3B0XAT0</accession>